<evidence type="ECO:0000313" key="1">
    <source>
        <dbReference type="EMBL" id="KIP01309.1"/>
    </source>
</evidence>
<dbReference type="AlphaFoldDB" id="A0A0C3NA27"/>
<reference evidence="1 2" key="1">
    <citation type="journal article" date="2014" name="PLoS Genet.">
        <title>Analysis of the Phlebiopsis gigantea genome, transcriptome and secretome provides insight into its pioneer colonization strategies of wood.</title>
        <authorList>
            <person name="Hori C."/>
            <person name="Ishida T."/>
            <person name="Igarashi K."/>
            <person name="Samejima M."/>
            <person name="Suzuki H."/>
            <person name="Master E."/>
            <person name="Ferreira P."/>
            <person name="Ruiz-Duenas F.J."/>
            <person name="Held B."/>
            <person name="Canessa P."/>
            <person name="Larrondo L.F."/>
            <person name="Schmoll M."/>
            <person name="Druzhinina I.S."/>
            <person name="Kubicek C.P."/>
            <person name="Gaskell J.A."/>
            <person name="Kersten P."/>
            <person name="St John F."/>
            <person name="Glasner J."/>
            <person name="Sabat G."/>
            <person name="Splinter BonDurant S."/>
            <person name="Syed K."/>
            <person name="Yadav J."/>
            <person name="Mgbeahuruike A.C."/>
            <person name="Kovalchuk A."/>
            <person name="Asiegbu F.O."/>
            <person name="Lackner G."/>
            <person name="Hoffmeister D."/>
            <person name="Rencoret J."/>
            <person name="Gutierrez A."/>
            <person name="Sun H."/>
            <person name="Lindquist E."/>
            <person name="Barry K."/>
            <person name="Riley R."/>
            <person name="Grigoriev I.V."/>
            <person name="Henrissat B."/>
            <person name="Kues U."/>
            <person name="Berka R.M."/>
            <person name="Martinez A.T."/>
            <person name="Covert S.F."/>
            <person name="Blanchette R.A."/>
            <person name="Cullen D."/>
        </authorList>
    </citation>
    <scope>NUCLEOTIDE SEQUENCE [LARGE SCALE GENOMIC DNA]</scope>
    <source>
        <strain evidence="1 2">11061_1 CR5-6</strain>
    </source>
</reference>
<dbReference type="HOGENOM" id="CLU_2146780_0_0_1"/>
<dbReference type="Proteomes" id="UP000053257">
    <property type="component" value="Unassembled WGS sequence"/>
</dbReference>
<accession>A0A0C3NA27</accession>
<sequence>MCACHFTPFGIATHNKGHESSRGLGEIGQVVQCCASTTHSVGCHPNQFRGWDACVRAESSTRVRRGDLHQCNSTKRAGKRTLPQGEWRTYVSGVGLLRSNSNVFMLRQYAQP</sequence>
<proteinExistence type="predicted"/>
<name>A0A0C3NA27_PHLG1</name>
<dbReference type="EMBL" id="KN840826">
    <property type="protein sequence ID" value="KIP01309.1"/>
    <property type="molecule type" value="Genomic_DNA"/>
</dbReference>
<gene>
    <name evidence="1" type="ORF">PHLGIDRAFT_20684</name>
</gene>
<organism evidence="1 2">
    <name type="scientific">Phlebiopsis gigantea (strain 11061_1 CR5-6)</name>
    <name type="common">White-rot fungus</name>
    <name type="synonym">Peniophora gigantea</name>
    <dbReference type="NCBI Taxonomy" id="745531"/>
    <lineage>
        <taxon>Eukaryota</taxon>
        <taxon>Fungi</taxon>
        <taxon>Dikarya</taxon>
        <taxon>Basidiomycota</taxon>
        <taxon>Agaricomycotina</taxon>
        <taxon>Agaricomycetes</taxon>
        <taxon>Polyporales</taxon>
        <taxon>Phanerochaetaceae</taxon>
        <taxon>Phlebiopsis</taxon>
    </lineage>
</organism>
<evidence type="ECO:0000313" key="2">
    <source>
        <dbReference type="Proteomes" id="UP000053257"/>
    </source>
</evidence>
<keyword evidence="2" id="KW-1185">Reference proteome</keyword>
<protein>
    <submittedName>
        <fullName evidence="1">Uncharacterized protein</fullName>
    </submittedName>
</protein>